<dbReference type="InterPro" id="IPR044179">
    <property type="entry name" value="PPR5-like"/>
</dbReference>
<evidence type="ECO:0000256" key="2">
    <source>
        <dbReference type="ARBA" id="ARBA00022737"/>
    </source>
</evidence>
<accession>A0A2N9FVV7</accession>
<evidence type="ECO:0008006" key="5">
    <source>
        <dbReference type="Google" id="ProtNLM"/>
    </source>
</evidence>
<organism evidence="4">
    <name type="scientific">Fagus sylvatica</name>
    <name type="common">Beechnut</name>
    <dbReference type="NCBI Taxonomy" id="28930"/>
    <lineage>
        <taxon>Eukaryota</taxon>
        <taxon>Viridiplantae</taxon>
        <taxon>Streptophyta</taxon>
        <taxon>Embryophyta</taxon>
        <taxon>Tracheophyta</taxon>
        <taxon>Spermatophyta</taxon>
        <taxon>Magnoliopsida</taxon>
        <taxon>eudicotyledons</taxon>
        <taxon>Gunneridae</taxon>
        <taxon>Pentapetalae</taxon>
        <taxon>rosids</taxon>
        <taxon>fabids</taxon>
        <taxon>Fagales</taxon>
        <taxon>Fagaceae</taxon>
        <taxon>Fagus</taxon>
    </lineage>
</organism>
<evidence type="ECO:0000313" key="4">
    <source>
        <dbReference type="EMBL" id="SPC91333.1"/>
    </source>
</evidence>
<feature type="repeat" description="PPR" evidence="3">
    <location>
        <begin position="179"/>
        <end position="213"/>
    </location>
</feature>
<dbReference type="InterPro" id="IPR011990">
    <property type="entry name" value="TPR-like_helical_dom_sf"/>
</dbReference>
<dbReference type="Pfam" id="PF01535">
    <property type="entry name" value="PPR"/>
    <property type="match status" value="1"/>
</dbReference>
<dbReference type="PANTHER" id="PTHR47874">
    <property type="entry name" value="EXPRESSED PROTEIN"/>
    <property type="match status" value="1"/>
</dbReference>
<reference evidence="4" key="1">
    <citation type="submission" date="2018-02" db="EMBL/GenBank/DDBJ databases">
        <authorList>
            <person name="Cohen D.B."/>
            <person name="Kent A.D."/>
        </authorList>
    </citation>
    <scope>NUCLEOTIDE SEQUENCE</scope>
</reference>
<gene>
    <name evidence="4" type="ORF">FSB_LOCUS19215</name>
</gene>
<dbReference type="PANTHER" id="PTHR47874:SF4">
    <property type="entry name" value="EXPRESSED PROTEIN"/>
    <property type="match status" value="1"/>
</dbReference>
<dbReference type="NCBIfam" id="TIGR00756">
    <property type="entry name" value="PPR"/>
    <property type="match status" value="1"/>
</dbReference>
<proteinExistence type="inferred from homology"/>
<evidence type="ECO:0000256" key="1">
    <source>
        <dbReference type="ARBA" id="ARBA00007626"/>
    </source>
</evidence>
<dbReference type="Gene3D" id="1.25.40.10">
    <property type="entry name" value="Tetratricopeptide repeat domain"/>
    <property type="match status" value="1"/>
</dbReference>
<comment type="similarity">
    <text evidence="1">Belongs to the PPR family. P subfamily.</text>
</comment>
<keyword evidence="2" id="KW-0677">Repeat</keyword>
<dbReference type="GO" id="GO:0003729">
    <property type="term" value="F:mRNA binding"/>
    <property type="evidence" value="ECO:0007669"/>
    <property type="project" value="InterPro"/>
</dbReference>
<dbReference type="PROSITE" id="PS51375">
    <property type="entry name" value="PPR"/>
    <property type="match status" value="1"/>
</dbReference>
<dbReference type="EMBL" id="OIVN01001219">
    <property type="protein sequence ID" value="SPC91333.1"/>
    <property type="molecule type" value="Genomic_DNA"/>
</dbReference>
<sequence length="462" mass="52215">MEREALEYVFLRMPTNSADLVSSTMASSETLEFECSGLDKGYSRIGYKNGISSKGKDGVPIVTCCGERQTKLEWGRHPELGMRRVRWLLPWVDQLDPGPTLYVYGEAQAFLLAVDCEVAKANFCPQKLRIFLGSPRYFSQIFVSSESPPVMPIRIISHYLSGQVLEWRLEKMLEENVRDHDSFSELMYLCGKVQNLPLAMRVFTSMEAHGVKPTSSLFNSLINACLSSGNVMTAHSLFEIMESSEGYKPNSDTYDAFISGFSKLGNADAMQAWYSAKKAAGFSADLQTYESLISGFGFASRRSFDQVKEFLKFVLDGGWEISGQMAERLVRFYVEVGTVEDMEELLVTLMNANQASKILSWVHCGIIRMYAISDRLDDVEYSVGRMLKRGFSFNCPDDVEKVICSYFRRAAYDRLDLFLEHIKGYYVLTRSTYDLLIAGYRRAGLSENLDLVMKHMQSAGLS</sequence>
<dbReference type="AlphaFoldDB" id="A0A2N9FVV7"/>
<name>A0A2N9FVV7_FAGSY</name>
<evidence type="ECO:0000256" key="3">
    <source>
        <dbReference type="PROSITE-ProRule" id="PRU00708"/>
    </source>
</evidence>
<dbReference type="InterPro" id="IPR002885">
    <property type="entry name" value="PPR_rpt"/>
</dbReference>
<dbReference type="Pfam" id="PF13041">
    <property type="entry name" value="PPR_2"/>
    <property type="match status" value="1"/>
</dbReference>
<protein>
    <recommendedName>
        <fullName evidence="5">Pentacotripeptide-repeat region of PRORP domain-containing protein</fullName>
    </recommendedName>
</protein>